<dbReference type="Pfam" id="PF00043">
    <property type="entry name" value="GST_C"/>
    <property type="match status" value="1"/>
</dbReference>
<dbReference type="PANTHER" id="PTHR43917">
    <property type="match status" value="1"/>
</dbReference>
<dbReference type="AlphaFoldDB" id="A0A2S2QYU0"/>
<dbReference type="Pfam" id="PF02798">
    <property type="entry name" value="GST_N"/>
    <property type="match status" value="1"/>
</dbReference>
<reference evidence="10" key="1">
    <citation type="submission" date="2018-04" db="EMBL/GenBank/DDBJ databases">
        <title>Transcriptome assembly of Sipha flava.</title>
        <authorList>
            <person name="Scully E.D."/>
            <person name="Geib S.M."/>
            <person name="Palmer N.A."/>
            <person name="Koch K."/>
            <person name="Bradshaw J."/>
            <person name="Heng-Moss T."/>
            <person name="Sarath G."/>
        </authorList>
    </citation>
    <scope>NUCLEOTIDE SEQUENCE</scope>
</reference>
<name>A0A2S2QYU0_9HEMI</name>
<evidence type="ECO:0000256" key="1">
    <source>
        <dbReference type="ARBA" id="ARBA00004496"/>
    </source>
</evidence>
<evidence type="ECO:0000256" key="6">
    <source>
        <dbReference type="ARBA" id="ARBA00022679"/>
    </source>
</evidence>
<evidence type="ECO:0000256" key="4">
    <source>
        <dbReference type="ARBA" id="ARBA00012452"/>
    </source>
</evidence>
<organism evidence="10">
    <name type="scientific">Sipha flava</name>
    <name type="common">yellow sugarcane aphid</name>
    <dbReference type="NCBI Taxonomy" id="143950"/>
    <lineage>
        <taxon>Eukaryota</taxon>
        <taxon>Metazoa</taxon>
        <taxon>Ecdysozoa</taxon>
        <taxon>Arthropoda</taxon>
        <taxon>Hexapoda</taxon>
        <taxon>Insecta</taxon>
        <taxon>Pterygota</taxon>
        <taxon>Neoptera</taxon>
        <taxon>Paraneoptera</taxon>
        <taxon>Hemiptera</taxon>
        <taxon>Sternorrhyncha</taxon>
        <taxon>Aphidomorpha</taxon>
        <taxon>Aphidoidea</taxon>
        <taxon>Aphididae</taxon>
        <taxon>Sipha</taxon>
    </lineage>
</organism>
<keyword evidence="6 10" id="KW-0808">Transferase</keyword>
<dbReference type="GO" id="GO:0006749">
    <property type="term" value="P:glutathione metabolic process"/>
    <property type="evidence" value="ECO:0007669"/>
    <property type="project" value="TreeGrafter"/>
</dbReference>
<comment type="similarity">
    <text evidence="2">Belongs to the GST superfamily. Theta family.</text>
</comment>
<evidence type="ECO:0000259" key="9">
    <source>
        <dbReference type="PROSITE" id="PS50405"/>
    </source>
</evidence>
<feature type="domain" description="GST C-terminal" evidence="9">
    <location>
        <begin position="89"/>
        <end position="224"/>
    </location>
</feature>
<dbReference type="InterPro" id="IPR036282">
    <property type="entry name" value="Glutathione-S-Trfase_C_sf"/>
</dbReference>
<dbReference type="PROSITE" id="PS50405">
    <property type="entry name" value="GST_CTER"/>
    <property type="match status" value="1"/>
</dbReference>
<dbReference type="GO" id="GO:0004364">
    <property type="term" value="F:glutathione transferase activity"/>
    <property type="evidence" value="ECO:0007669"/>
    <property type="project" value="UniProtKB-EC"/>
</dbReference>
<evidence type="ECO:0000256" key="3">
    <source>
        <dbReference type="ARBA" id="ARBA00011738"/>
    </source>
</evidence>
<feature type="domain" description="GST N-terminal" evidence="8">
    <location>
        <begin position="2"/>
        <end position="83"/>
    </location>
</feature>
<dbReference type="GO" id="GO:0005737">
    <property type="term" value="C:cytoplasm"/>
    <property type="evidence" value="ECO:0007669"/>
    <property type="project" value="UniProtKB-SubCell"/>
</dbReference>
<keyword evidence="5" id="KW-0963">Cytoplasm</keyword>
<dbReference type="SFLD" id="SFLDG01153">
    <property type="entry name" value="Main.4:_Theta-like"/>
    <property type="match status" value="1"/>
</dbReference>
<dbReference type="InterPro" id="IPR010987">
    <property type="entry name" value="Glutathione-S-Trfase_C-like"/>
</dbReference>
<protein>
    <recommendedName>
        <fullName evidence="4">glutathione transferase</fullName>
        <ecNumber evidence="4">2.5.1.18</ecNumber>
    </recommendedName>
</protein>
<accession>A0A2S2QYU0</accession>
<dbReference type="InterPro" id="IPR036249">
    <property type="entry name" value="Thioredoxin-like_sf"/>
</dbReference>
<dbReference type="InterPro" id="IPR040077">
    <property type="entry name" value="GST_C_Theta"/>
</dbReference>
<dbReference type="SUPFAM" id="SSF52833">
    <property type="entry name" value="Thioredoxin-like"/>
    <property type="match status" value="1"/>
</dbReference>
<comment type="catalytic activity">
    <reaction evidence="7">
        <text>RX + glutathione = an S-substituted glutathione + a halide anion + H(+)</text>
        <dbReference type="Rhea" id="RHEA:16437"/>
        <dbReference type="ChEBI" id="CHEBI:15378"/>
        <dbReference type="ChEBI" id="CHEBI:16042"/>
        <dbReference type="ChEBI" id="CHEBI:17792"/>
        <dbReference type="ChEBI" id="CHEBI:57925"/>
        <dbReference type="ChEBI" id="CHEBI:90779"/>
        <dbReference type="EC" id="2.5.1.18"/>
    </reaction>
</comment>
<dbReference type="InterPro" id="IPR040079">
    <property type="entry name" value="Glutathione_S-Trfase"/>
</dbReference>
<gene>
    <name evidence="10" type="primary">GSTT1</name>
    <name evidence="10" type="ORF">g.45665</name>
</gene>
<dbReference type="Gene3D" id="1.20.1050.10">
    <property type="match status" value="1"/>
</dbReference>
<proteinExistence type="inferred from homology"/>
<dbReference type="SFLD" id="SFLDG00358">
    <property type="entry name" value="Main_(cytGST)"/>
    <property type="match status" value="1"/>
</dbReference>
<dbReference type="InterPro" id="IPR004045">
    <property type="entry name" value="Glutathione_S-Trfase_N"/>
</dbReference>
<sequence length="229" mass="27369">MVKLKLYYDFLSQPSRTLYLFMKKTEIPFEPIKINLRKSEHLNKEIESLNIFKKVPFIDDKGFVIMESVAILRYLCRTYNVADHWYPKDYQKQARIDEYLEWQHNNTRAHCTEYFRNKALQPLKTGQPANEQRVELLENKMIENLNLLENIWLKDKPFLCGEEISISDLVGACELEQPKIAGFDPFVNRPNLIKWIARVKTIFSPFYEEAHKVIEQTAEEYKQFIRKQN</sequence>
<dbReference type="Gene3D" id="3.40.30.10">
    <property type="entry name" value="Glutaredoxin"/>
    <property type="match status" value="1"/>
</dbReference>
<evidence type="ECO:0000256" key="5">
    <source>
        <dbReference type="ARBA" id="ARBA00022490"/>
    </source>
</evidence>
<dbReference type="SUPFAM" id="SSF47616">
    <property type="entry name" value="GST C-terminal domain-like"/>
    <property type="match status" value="1"/>
</dbReference>
<dbReference type="PROSITE" id="PS50404">
    <property type="entry name" value="GST_NTER"/>
    <property type="match status" value="1"/>
</dbReference>
<evidence type="ECO:0000259" key="8">
    <source>
        <dbReference type="PROSITE" id="PS50404"/>
    </source>
</evidence>
<dbReference type="EMBL" id="GGMS01013724">
    <property type="protein sequence ID" value="MBY82927.1"/>
    <property type="molecule type" value="Transcribed_RNA"/>
</dbReference>
<dbReference type="FunFam" id="1.20.1050.10:FF:000008">
    <property type="entry name" value="Glutathione S-transferase theta-1"/>
    <property type="match status" value="1"/>
</dbReference>
<dbReference type="CDD" id="cd03183">
    <property type="entry name" value="GST_C_Theta"/>
    <property type="match status" value="1"/>
</dbReference>
<evidence type="ECO:0000256" key="2">
    <source>
        <dbReference type="ARBA" id="ARBA00009899"/>
    </source>
</evidence>
<dbReference type="SFLD" id="SFLDS00019">
    <property type="entry name" value="Glutathione_Transferase_(cytos"/>
    <property type="match status" value="1"/>
</dbReference>
<evidence type="ECO:0000313" key="10">
    <source>
        <dbReference type="EMBL" id="MBY82927.1"/>
    </source>
</evidence>
<dbReference type="InterPro" id="IPR051369">
    <property type="entry name" value="GST_Theta"/>
</dbReference>
<dbReference type="PANTHER" id="PTHR43917:SF8">
    <property type="entry name" value="GH16740P-RELATED"/>
    <property type="match status" value="1"/>
</dbReference>
<evidence type="ECO:0000256" key="7">
    <source>
        <dbReference type="ARBA" id="ARBA00047960"/>
    </source>
</evidence>
<comment type="subcellular location">
    <subcellularLocation>
        <location evidence="1">Cytoplasm</location>
    </subcellularLocation>
</comment>
<dbReference type="EC" id="2.5.1.18" evidence="4"/>
<comment type="subunit">
    <text evidence="3">Homodimer.</text>
</comment>
<dbReference type="InterPro" id="IPR004046">
    <property type="entry name" value="GST_C"/>
</dbReference>